<keyword evidence="2" id="KW-1185">Reference proteome</keyword>
<gene>
    <name evidence="1" type="ORF">CPT_Sycamore_015</name>
</gene>
<evidence type="ECO:0000313" key="1">
    <source>
        <dbReference type="EMBL" id="QPB09555.1"/>
    </source>
</evidence>
<evidence type="ECO:0000313" key="2">
    <source>
        <dbReference type="Proteomes" id="UP000663175"/>
    </source>
</evidence>
<organism evidence="1 2">
    <name type="scientific">Streptomyces phage Sycamore</name>
    <dbReference type="NCBI Taxonomy" id="2767589"/>
    <lineage>
        <taxon>Viruses</taxon>
        <taxon>Duplodnaviria</taxon>
        <taxon>Heunggongvirae</taxon>
        <taxon>Uroviricota</taxon>
        <taxon>Caudoviricetes</taxon>
        <taxon>Colingsworthviridae</taxon>
        <taxon>Sycamorevirus</taxon>
        <taxon>Sycamorevirus sycamore</taxon>
    </lineage>
</organism>
<name>A0A873WNB3_9CAUD</name>
<accession>A0A873WNB3</accession>
<dbReference type="Proteomes" id="UP000663175">
    <property type="component" value="Segment"/>
</dbReference>
<dbReference type="EMBL" id="MT701593">
    <property type="protein sequence ID" value="QPB09555.1"/>
    <property type="molecule type" value="Genomic_DNA"/>
</dbReference>
<proteinExistence type="predicted"/>
<sequence>MADYKVFLYDTMTQSVYAEVPFSSLSYDYTMDEAGSATVELPIAAPKRDGNPLTPEDVRPIRTGIVIQRGTELVWGGLVWAYRLNLTTRTIALSAQGYLSYYRYRHTAVKGVKYKDLEQTTMIKNFIASITDGIKTDTSGIVATNMVRTRAWNPYEFKALDEVFADLADDITSFDAVSGKYGGGFFFYLEPYWITAGTKVGNRIRNTANRHPVDSGKSLQQAVNCEFSDIGVDGTGMATTAFAVGATDGTSSLTPFASDDNPALLAEIPHVNAILTENGIKEARALQYKVRSALSFGSTPVILPTANTYPGLFSPLELQPGMSAGVTTDDGFLSLLGEEYVITQTSVSVATDGSDRLSLSLVQADLFKETEN</sequence>
<protein>
    <submittedName>
        <fullName evidence="1">Minor tail protein</fullName>
    </submittedName>
</protein>
<reference evidence="1" key="1">
    <citation type="submission" date="2020-07" db="EMBL/GenBank/DDBJ databases">
        <title>Complete genome sequence of Streptomyces phage Sycamore.</title>
        <authorList>
            <person name="Zhang X.-H."/>
            <person name="Rivera M."/>
            <person name="Marquez A."/>
            <person name="Clark J.D."/>
            <person name="Hernandez I."/>
            <person name="Liu M."/>
            <person name="Burrowes B.H."/>
        </authorList>
    </citation>
    <scope>NUCLEOTIDE SEQUENCE</scope>
</reference>